<keyword evidence="8" id="KW-0966">Cell projection</keyword>
<dbReference type="Proteomes" id="UP001216907">
    <property type="component" value="Unassembled WGS sequence"/>
</dbReference>
<dbReference type="PANTHER" id="PTHR30065">
    <property type="entry name" value="FLAGELLAR BIOSYNTHETIC PROTEIN FLIR"/>
    <property type="match status" value="1"/>
</dbReference>
<dbReference type="RefSeq" id="WP_277858881.1">
    <property type="nucleotide sequence ID" value="NZ_JARRAG010000001.1"/>
</dbReference>
<evidence type="ECO:0000256" key="6">
    <source>
        <dbReference type="ARBA" id="ARBA00023136"/>
    </source>
</evidence>
<dbReference type="Pfam" id="PF01311">
    <property type="entry name" value="Bac_export_1"/>
    <property type="match status" value="1"/>
</dbReference>
<evidence type="ECO:0000256" key="5">
    <source>
        <dbReference type="ARBA" id="ARBA00022989"/>
    </source>
</evidence>
<evidence type="ECO:0000256" key="1">
    <source>
        <dbReference type="ARBA" id="ARBA00004651"/>
    </source>
</evidence>
<dbReference type="InterPro" id="IPR002010">
    <property type="entry name" value="T3SS_IM_R"/>
</dbReference>
<feature type="transmembrane region" description="Helical" evidence="7">
    <location>
        <begin position="185"/>
        <end position="207"/>
    </location>
</feature>
<evidence type="ECO:0000256" key="2">
    <source>
        <dbReference type="ARBA" id="ARBA00009772"/>
    </source>
</evidence>
<keyword evidence="8" id="KW-0282">Flagellum</keyword>
<comment type="similarity">
    <text evidence="2">Belongs to the FliR/MopE/SpaR family.</text>
</comment>
<dbReference type="PANTHER" id="PTHR30065:SF1">
    <property type="entry name" value="SURFACE PRESENTATION OF ANTIGENS PROTEIN SPAR"/>
    <property type="match status" value="1"/>
</dbReference>
<keyword evidence="8" id="KW-0969">Cilium</keyword>
<name>A0ABT6F4L0_9BACT</name>
<proteinExistence type="inferred from homology"/>
<comment type="caution">
    <text evidence="8">The sequence shown here is derived from an EMBL/GenBank/DDBJ whole genome shotgun (WGS) entry which is preliminary data.</text>
</comment>
<reference evidence="8 9" key="1">
    <citation type="submission" date="2023-03" db="EMBL/GenBank/DDBJ databases">
        <title>Paludisphaera mucosa sp. nov. a novel planctomycete from northern fen.</title>
        <authorList>
            <person name="Ivanova A."/>
        </authorList>
    </citation>
    <scope>NUCLEOTIDE SEQUENCE [LARGE SCALE GENOMIC DNA]</scope>
    <source>
        <strain evidence="8 9">Pla2</strain>
    </source>
</reference>
<keyword evidence="9" id="KW-1185">Reference proteome</keyword>
<organism evidence="8 9">
    <name type="scientific">Paludisphaera mucosa</name>
    <dbReference type="NCBI Taxonomy" id="3030827"/>
    <lineage>
        <taxon>Bacteria</taxon>
        <taxon>Pseudomonadati</taxon>
        <taxon>Planctomycetota</taxon>
        <taxon>Planctomycetia</taxon>
        <taxon>Isosphaerales</taxon>
        <taxon>Isosphaeraceae</taxon>
        <taxon>Paludisphaera</taxon>
    </lineage>
</organism>
<sequence>MGDIPFDVGWYTANAAASALIAARAAGVCFTAPVLAAPGIDWRFRVVAALALGAWMTPLAAATVASPASPFGLGWLVVNELLVGGLIGLSASLVVAGAKQAGELVAVQAGLATASLFDPETGEELTALGHLYGLIAIATFLAMDGPLVMVDALLQSFQTIPAGRLVFERSTAQAMFAQAAEALKLALRAAAPPAVALATAGVALGWLGRMAPSVPLMALSLPIRAALGVLLVMASLAALAACLDGAWIAWARGGL</sequence>
<keyword evidence="6 7" id="KW-0472">Membrane</keyword>
<feature type="transmembrane region" description="Helical" evidence="7">
    <location>
        <begin position="15"/>
        <end position="37"/>
    </location>
</feature>
<gene>
    <name evidence="8" type="ORF">PZE19_01845</name>
</gene>
<dbReference type="PRINTS" id="PR00953">
    <property type="entry name" value="TYPE3IMRPROT"/>
</dbReference>
<evidence type="ECO:0000256" key="3">
    <source>
        <dbReference type="ARBA" id="ARBA00022475"/>
    </source>
</evidence>
<feature type="transmembrane region" description="Helical" evidence="7">
    <location>
        <begin position="71"/>
        <end position="94"/>
    </location>
</feature>
<accession>A0ABT6F4L0</accession>
<evidence type="ECO:0000313" key="9">
    <source>
        <dbReference type="Proteomes" id="UP001216907"/>
    </source>
</evidence>
<keyword evidence="5 7" id="KW-1133">Transmembrane helix</keyword>
<protein>
    <submittedName>
        <fullName evidence="8">Flagellar biosynthetic protein FliR</fullName>
    </submittedName>
</protein>
<keyword evidence="3" id="KW-1003">Cell membrane</keyword>
<feature type="transmembrane region" description="Helical" evidence="7">
    <location>
        <begin position="227"/>
        <end position="250"/>
    </location>
</feature>
<evidence type="ECO:0000256" key="7">
    <source>
        <dbReference type="SAM" id="Phobius"/>
    </source>
</evidence>
<comment type="subcellular location">
    <subcellularLocation>
        <location evidence="1">Cell membrane</location>
        <topology evidence="1">Multi-pass membrane protein</topology>
    </subcellularLocation>
</comment>
<evidence type="ECO:0000256" key="4">
    <source>
        <dbReference type="ARBA" id="ARBA00022692"/>
    </source>
</evidence>
<evidence type="ECO:0000313" key="8">
    <source>
        <dbReference type="EMBL" id="MDG3002517.1"/>
    </source>
</evidence>
<keyword evidence="4 7" id="KW-0812">Transmembrane</keyword>
<dbReference type="EMBL" id="JARRAG010000001">
    <property type="protein sequence ID" value="MDG3002517.1"/>
    <property type="molecule type" value="Genomic_DNA"/>
</dbReference>
<feature type="transmembrane region" description="Helical" evidence="7">
    <location>
        <begin position="44"/>
        <end position="65"/>
    </location>
</feature>
<feature type="transmembrane region" description="Helical" evidence="7">
    <location>
        <begin position="129"/>
        <end position="154"/>
    </location>
</feature>